<gene>
    <name evidence="1" type="ORF">DM819_09485</name>
</gene>
<dbReference type="AlphaFoldDB" id="A0ABD6MZW5"/>
<proteinExistence type="predicted"/>
<accession>A0ABD6MZW5</accession>
<evidence type="ECO:0008006" key="3">
    <source>
        <dbReference type="Google" id="ProtNLM"/>
    </source>
</evidence>
<evidence type="ECO:0000313" key="2">
    <source>
        <dbReference type="Proteomes" id="UP000704738"/>
    </source>
</evidence>
<dbReference type="Proteomes" id="UP000704738">
    <property type="component" value="Unassembled WGS sequence"/>
</dbReference>
<name>A0ABD6MZW5_9PSED</name>
<reference evidence="1 2" key="1">
    <citation type="submission" date="2018-06" db="EMBL/GenBank/DDBJ databases">
        <title>Bacteria isolated from soil of Wuhan.</title>
        <authorList>
            <person name="Xiang W."/>
            <person name="Huang C."/>
        </authorList>
    </citation>
    <scope>NUCLEOTIDE SEQUENCE [LARGE SCALE GENOMIC DNA]</scope>
    <source>
        <strain evidence="2">xwS4</strain>
    </source>
</reference>
<dbReference type="EMBL" id="QJRE01000101">
    <property type="protein sequence ID" value="NWL46078.1"/>
    <property type="molecule type" value="Genomic_DNA"/>
</dbReference>
<comment type="caution">
    <text evidence="1">The sequence shown here is derived from an EMBL/GenBank/DDBJ whole genome shotgun (WGS) entry which is preliminary data.</text>
</comment>
<sequence>MTNQNVANDQMVRVPRYAFEALAAYTALNEDKVAVMLLLLMRMDSNRAVSIDTTLLPDFLTVREERVHRAISSLIEYGWVESVDENAMRLGVLKCVVHSAFTDSDFQALKQVLANHRFSFGV</sequence>
<dbReference type="RefSeq" id="WP_179052762.1">
    <property type="nucleotide sequence ID" value="NZ_QJRE01000101.1"/>
</dbReference>
<protein>
    <recommendedName>
        <fullName evidence="3">MarR family transcriptional regulator</fullName>
    </recommendedName>
</protein>
<evidence type="ECO:0000313" key="1">
    <source>
        <dbReference type="EMBL" id="NWL46078.1"/>
    </source>
</evidence>
<organism evidence="1 2">
    <name type="scientific">Pseudomonas hunanensis</name>
    <dbReference type="NCBI Taxonomy" id="1247546"/>
    <lineage>
        <taxon>Bacteria</taxon>
        <taxon>Pseudomonadati</taxon>
        <taxon>Pseudomonadota</taxon>
        <taxon>Gammaproteobacteria</taxon>
        <taxon>Pseudomonadales</taxon>
        <taxon>Pseudomonadaceae</taxon>
        <taxon>Pseudomonas</taxon>
    </lineage>
</organism>